<accession>A0A380S642</accession>
<evidence type="ECO:0000313" key="2">
    <source>
        <dbReference type="Proteomes" id="UP000255423"/>
    </source>
</evidence>
<organism evidence="1 2">
    <name type="scientific">Fibrobacter succinogenes</name>
    <name type="common">Bacteroides succinogenes</name>
    <dbReference type="NCBI Taxonomy" id="833"/>
    <lineage>
        <taxon>Bacteria</taxon>
        <taxon>Pseudomonadati</taxon>
        <taxon>Fibrobacterota</taxon>
        <taxon>Fibrobacteria</taxon>
        <taxon>Fibrobacterales</taxon>
        <taxon>Fibrobacteraceae</taxon>
        <taxon>Fibrobacter</taxon>
    </lineage>
</organism>
<evidence type="ECO:0008006" key="3">
    <source>
        <dbReference type="Google" id="ProtNLM"/>
    </source>
</evidence>
<name>A0A380S642_FIBSU</name>
<dbReference type="AlphaFoldDB" id="A0A380S642"/>
<dbReference type="Proteomes" id="UP000255423">
    <property type="component" value="Unassembled WGS sequence"/>
</dbReference>
<gene>
    <name evidence="1" type="ORF">SAMN05661053_2023</name>
</gene>
<protein>
    <recommendedName>
        <fullName evidence="3">Outer membrane protein beta-barrel domain-containing protein</fullName>
    </recommendedName>
</protein>
<dbReference type="EMBL" id="UHJL01000002">
    <property type="protein sequence ID" value="SUQ24615.1"/>
    <property type="molecule type" value="Genomic_DNA"/>
</dbReference>
<proteinExistence type="predicted"/>
<reference evidence="1 2" key="1">
    <citation type="submission" date="2017-08" db="EMBL/GenBank/DDBJ databases">
        <authorList>
            <person name="de Groot N.N."/>
        </authorList>
    </citation>
    <scope>NUCLEOTIDE SEQUENCE [LARGE SCALE GENOMIC DNA]</scope>
    <source>
        <strain evidence="1 2">HM2</strain>
    </source>
</reference>
<evidence type="ECO:0000313" key="1">
    <source>
        <dbReference type="EMBL" id="SUQ24615.1"/>
    </source>
</evidence>
<sequence>MSRESQNPIIYYYIYRMKLYRFFLPYLIVLSMASASFADDAPKMENAAVNSNGSGLALIPWDLFIGGMNSFTVGADWIFGDYNILYASTSRVKEIPKHSWVWTLRTQALWAPKFGVYLQPTIQYMFFDGFLAMCKISVGPEIGYKRKTGFEYGGSVRVGAFIDLLNFEMGYLVNSKRTYMNIILNLPSGLGIWV</sequence>